<reference evidence="1 2" key="1">
    <citation type="submission" date="2023-08" db="EMBL/GenBank/DDBJ databases">
        <title>A Necator americanus chromosomal reference genome.</title>
        <authorList>
            <person name="Ilik V."/>
            <person name="Petrzelkova K.J."/>
            <person name="Pardy F."/>
            <person name="Fuh T."/>
            <person name="Niatou-Singa F.S."/>
            <person name="Gouil Q."/>
            <person name="Baker L."/>
            <person name="Ritchie M.E."/>
            <person name="Jex A.R."/>
            <person name="Gazzola D."/>
            <person name="Li H."/>
            <person name="Toshio Fujiwara R."/>
            <person name="Zhan B."/>
            <person name="Aroian R.V."/>
            <person name="Pafco B."/>
            <person name="Schwarz E.M."/>
        </authorList>
    </citation>
    <scope>NUCLEOTIDE SEQUENCE [LARGE SCALE GENOMIC DNA]</scope>
    <source>
        <strain evidence="1 2">Aroian</strain>
        <tissue evidence="1">Whole animal</tissue>
    </source>
</reference>
<evidence type="ECO:0008006" key="3">
    <source>
        <dbReference type="Google" id="ProtNLM"/>
    </source>
</evidence>
<gene>
    <name evidence="1" type="primary">Necator_chrX.g24131</name>
    <name evidence="1" type="ORF">RB195_023966</name>
</gene>
<dbReference type="Proteomes" id="UP001303046">
    <property type="component" value="Unassembled WGS sequence"/>
</dbReference>
<name>A0ABR1ENP3_NECAM</name>
<evidence type="ECO:0000313" key="2">
    <source>
        <dbReference type="Proteomes" id="UP001303046"/>
    </source>
</evidence>
<comment type="caution">
    <text evidence="1">The sequence shown here is derived from an EMBL/GenBank/DDBJ whole genome shotgun (WGS) entry which is preliminary data.</text>
</comment>
<sequence length="158" mass="17972">MGRLQASSPMSFWENFRSPGVDMLFPGPTCGIQRCHKSVLAQQKRVLPDGRRCCTKVPYGIASSVAAKFRERNPRTIINWDLFATLAGFWENSAMDNIGEEYDRLVEHFHDCAKKAKSFKTTKRRLSLETLELIRQRGAARTAGNQELTSELARLQHD</sequence>
<evidence type="ECO:0000313" key="1">
    <source>
        <dbReference type="EMBL" id="KAK6763466.1"/>
    </source>
</evidence>
<protein>
    <recommendedName>
        <fullName evidence="3">HMG box domain-containing protein</fullName>
    </recommendedName>
</protein>
<proteinExistence type="predicted"/>
<dbReference type="EMBL" id="JAVFWL010000006">
    <property type="protein sequence ID" value="KAK6763466.1"/>
    <property type="molecule type" value="Genomic_DNA"/>
</dbReference>
<keyword evidence="2" id="KW-1185">Reference proteome</keyword>
<organism evidence="1 2">
    <name type="scientific">Necator americanus</name>
    <name type="common">Human hookworm</name>
    <dbReference type="NCBI Taxonomy" id="51031"/>
    <lineage>
        <taxon>Eukaryota</taxon>
        <taxon>Metazoa</taxon>
        <taxon>Ecdysozoa</taxon>
        <taxon>Nematoda</taxon>
        <taxon>Chromadorea</taxon>
        <taxon>Rhabditida</taxon>
        <taxon>Rhabditina</taxon>
        <taxon>Rhabditomorpha</taxon>
        <taxon>Strongyloidea</taxon>
        <taxon>Ancylostomatidae</taxon>
        <taxon>Bunostominae</taxon>
        <taxon>Necator</taxon>
    </lineage>
</organism>
<accession>A0ABR1ENP3</accession>